<evidence type="ECO:0000313" key="5">
    <source>
        <dbReference type="EMBL" id="MBQ0929475.1"/>
    </source>
</evidence>
<dbReference type="Gene3D" id="2.60.40.3140">
    <property type="match status" value="1"/>
</dbReference>
<dbReference type="RefSeq" id="WP_210851715.1">
    <property type="nucleotide sequence ID" value="NZ_JAGQDD010000001.1"/>
</dbReference>
<evidence type="ECO:0000313" key="6">
    <source>
        <dbReference type="Proteomes" id="UP000676246"/>
    </source>
</evidence>
<name>A0A941BA62_9BURK</name>
<dbReference type="SUPFAM" id="SSF48452">
    <property type="entry name" value="TPR-like"/>
    <property type="match status" value="1"/>
</dbReference>
<dbReference type="SUPFAM" id="SSF54001">
    <property type="entry name" value="Cysteine proteinases"/>
    <property type="match status" value="1"/>
</dbReference>
<dbReference type="Gene3D" id="1.25.40.10">
    <property type="entry name" value="Tetratricopeptide repeat domain"/>
    <property type="match status" value="1"/>
</dbReference>
<dbReference type="SMART" id="SM00028">
    <property type="entry name" value="TPR"/>
    <property type="match status" value="3"/>
</dbReference>
<reference evidence="5 6" key="1">
    <citation type="submission" date="2021-04" db="EMBL/GenBank/DDBJ databases">
        <title>The genome sequence of Ideonella sp. 3Y2.</title>
        <authorList>
            <person name="Liu Y."/>
        </authorList>
    </citation>
    <scope>NUCLEOTIDE SEQUENCE [LARGE SCALE GENOMIC DNA]</scope>
    <source>
        <strain evidence="5 6">3Y2</strain>
    </source>
</reference>
<dbReference type="Gene3D" id="3.10.620.30">
    <property type="match status" value="1"/>
</dbReference>
<gene>
    <name evidence="5" type="ORF">KAK03_03185</name>
</gene>
<protein>
    <submittedName>
        <fullName evidence="5">DUF3857 domain-containing protein</fullName>
    </submittedName>
</protein>
<dbReference type="InterPro" id="IPR019734">
    <property type="entry name" value="TPR_rpt"/>
</dbReference>
<evidence type="ECO:0000256" key="1">
    <source>
        <dbReference type="PROSITE-ProRule" id="PRU00339"/>
    </source>
</evidence>
<proteinExistence type="predicted"/>
<dbReference type="PROSITE" id="PS50005">
    <property type="entry name" value="TPR"/>
    <property type="match status" value="1"/>
</dbReference>
<feature type="domain" description="Transglutaminase-like" evidence="3">
    <location>
        <begin position="300"/>
        <end position="379"/>
    </location>
</feature>
<sequence>MRRFARWLAGPCLALCMAGSAPALAQNAPAKPGVAAKTIKDARSGFSYRIEPVPAWVVPAVERSGVTVAPAAMHYRVLDEQLRIDERSQEESVHVVRVVNEAAGLQAASQIELEFDPGYQTLALHHVDVIRAGQRSTRLNPQRIQLLQRETQLERRMIDGRVTLTLQIEDLRSGDQLDYAYTLRGRNPIFGARALHATWMGSWRAPVATMQLRVLAPAGRRLARSPAPAGTQVSEQSLRGWQETLLRRENAPQISVDEGAGYAAVLDQQVQLSEFGGWAEVAEWGRGLFAIDPRQPALERLAESIRSAHATPAERARAAVDFVQREVRYFGTELGVNSHLPAPPEQVLAQRFGDCKDKTGLLVALLGRLDIPAQPVLVSQSLRRDAERSLPSPMAFDHAIVRAEVDGQVLWIDGTRHHQSGPLAKRQTVAFQRGLVLAPGSQALATLPAPWDELRAQVQDLWRVERFDQPLQLQARITWRGEMADGWREALATRQASELREALAEPYLKAYPGATLTAPLGIEHASDDDAVTLVLNLSVPGFFRFPEQRAMVGEVLLWAPLQALIWPKASSRRQPLMVSLPGRYVQDVRIDFPDDIVREPVQQRFEDGVGGVRLETRLQVTARRFEMHGEVRLGMDRVEPADWSEHITRLAKLTPRLGGTVSMLPFSLARAQALQTRMRELEEDMKRGKLPVRTKRQAEARFLRAVHDAQVDGGRLPPALLAQALHQRGIQNDHLGEIEEARADFARALTLQPDDGEFLSAAATNALARGRPDEASALARRVLERQPRQPGALMLLARAQFAQRDYAAAAGTLEPLLQDGPSLQRGYSLVWWAMAQRHLGQATSALLEKQPSSGWPQDWPRPLIEHVAGQIDLEALLAAAKRQSQPPEALTEAHYVAGELLAAAGQRDAARAQWRRATDLGVVEYVEYAAAQRRLAE</sequence>
<keyword evidence="6" id="KW-1185">Reference proteome</keyword>
<dbReference type="InterPro" id="IPR024618">
    <property type="entry name" value="DUF3857"/>
</dbReference>
<dbReference type="Pfam" id="PF12969">
    <property type="entry name" value="DUF3857"/>
    <property type="match status" value="1"/>
</dbReference>
<feature type="domain" description="DUF3857" evidence="4">
    <location>
        <begin position="88"/>
        <end position="224"/>
    </location>
</feature>
<evidence type="ECO:0000259" key="3">
    <source>
        <dbReference type="Pfam" id="PF01841"/>
    </source>
</evidence>
<dbReference type="InterPro" id="IPR038765">
    <property type="entry name" value="Papain-like_cys_pep_sf"/>
</dbReference>
<dbReference type="InterPro" id="IPR011990">
    <property type="entry name" value="TPR-like_helical_dom_sf"/>
</dbReference>
<evidence type="ECO:0000259" key="4">
    <source>
        <dbReference type="Pfam" id="PF12969"/>
    </source>
</evidence>
<accession>A0A941BA62</accession>
<evidence type="ECO:0000256" key="2">
    <source>
        <dbReference type="SAM" id="SignalP"/>
    </source>
</evidence>
<dbReference type="EMBL" id="JAGQDD010000001">
    <property type="protein sequence ID" value="MBQ0929475.1"/>
    <property type="molecule type" value="Genomic_DNA"/>
</dbReference>
<dbReference type="InterPro" id="IPR002931">
    <property type="entry name" value="Transglutaminase-like"/>
</dbReference>
<dbReference type="Proteomes" id="UP000676246">
    <property type="component" value="Unassembled WGS sequence"/>
</dbReference>
<dbReference type="Pfam" id="PF01841">
    <property type="entry name" value="Transglut_core"/>
    <property type="match status" value="1"/>
</dbReference>
<keyword evidence="2" id="KW-0732">Signal</keyword>
<feature type="chain" id="PRO_5037601929" evidence="2">
    <location>
        <begin position="26"/>
        <end position="937"/>
    </location>
</feature>
<dbReference type="AlphaFoldDB" id="A0A941BA62"/>
<comment type="caution">
    <text evidence="5">The sequence shown here is derived from an EMBL/GenBank/DDBJ whole genome shotgun (WGS) entry which is preliminary data.</text>
</comment>
<keyword evidence="1" id="KW-0802">TPR repeat</keyword>
<dbReference type="Pfam" id="PF14559">
    <property type="entry name" value="TPR_19"/>
    <property type="match status" value="1"/>
</dbReference>
<feature type="repeat" description="TPR" evidence="1">
    <location>
        <begin position="722"/>
        <end position="755"/>
    </location>
</feature>
<feature type="signal peptide" evidence="2">
    <location>
        <begin position="1"/>
        <end position="25"/>
    </location>
</feature>
<organism evidence="5 6">
    <name type="scientific">Ideonella alba</name>
    <dbReference type="NCBI Taxonomy" id="2824118"/>
    <lineage>
        <taxon>Bacteria</taxon>
        <taxon>Pseudomonadati</taxon>
        <taxon>Pseudomonadota</taxon>
        <taxon>Betaproteobacteria</taxon>
        <taxon>Burkholderiales</taxon>
        <taxon>Sphaerotilaceae</taxon>
        <taxon>Ideonella</taxon>
    </lineage>
</organism>